<name>A0A131YPP3_RHIAP</name>
<evidence type="ECO:0000256" key="1">
    <source>
        <dbReference type="SAM" id="SignalP"/>
    </source>
</evidence>
<protein>
    <submittedName>
        <fullName evidence="2">8.9 kDa family member</fullName>
    </submittedName>
</protein>
<accession>A0A131YPP3</accession>
<reference evidence="2" key="1">
    <citation type="journal article" date="2016" name="Ticks Tick Borne Dis.">
        <title>De novo assembly and annotation of the salivary gland transcriptome of Rhipicephalus appendiculatus male and female ticks during blood feeding.</title>
        <authorList>
            <person name="de Castro M.H."/>
            <person name="de Klerk D."/>
            <person name="Pienaar R."/>
            <person name="Latif A.A."/>
            <person name="Rees D.J."/>
            <person name="Mans B.J."/>
        </authorList>
    </citation>
    <scope>NUCLEOTIDE SEQUENCE</scope>
    <source>
        <tissue evidence="2">Salivary glands</tissue>
    </source>
</reference>
<dbReference type="EMBL" id="GEDV01007630">
    <property type="protein sequence ID" value="JAP80927.1"/>
    <property type="molecule type" value="Transcribed_RNA"/>
</dbReference>
<sequence length="95" mass="10563">MNDTLLVTAIALVLTGLATAALKKDVTFTETECIYKGHRMTRNTMLTFSTSCSVAFCHPKEKEVVTYGCPVPDPKYYEQAGDHNPDKWPDCCDVD</sequence>
<keyword evidence="1" id="KW-0732">Signal</keyword>
<evidence type="ECO:0000313" key="2">
    <source>
        <dbReference type="EMBL" id="JAP80927.1"/>
    </source>
</evidence>
<feature type="chain" id="PRO_5007285710" evidence="1">
    <location>
        <begin position="21"/>
        <end position="95"/>
    </location>
</feature>
<feature type="signal peptide" evidence="1">
    <location>
        <begin position="1"/>
        <end position="20"/>
    </location>
</feature>
<proteinExistence type="predicted"/>
<dbReference type="AlphaFoldDB" id="A0A131YPP3"/>
<organism evidence="2">
    <name type="scientific">Rhipicephalus appendiculatus</name>
    <name type="common">Brown ear tick</name>
    <dbReference type="NCBI Taxonomy" id="34631"/>
    <lineage>
        <taxon>Eukaryota</taxon>
        <taxon>Metazoa</taxon>
        <taxon>Ecdysozoa</taxon>
        <taxon>Arthropoda</taxon>
        <taxon>Chelicerata</taxon>
        <taxon>Arachnida</taxon>
        <taxon>Acari</taxon>
        <taxon>Parasitiformes</taxon>
        <taxon>Ixodida</taxon>
        <taxon>Ixodoidea</taxon>
        <taxon>Ixodidae</taxon>
        <taxon>Rhipicephalinae</taxon>
        <taxon>Rhipicephalus</taxon>
        <taxon>Rhipicephalus</taxon>
    </lineage>
</organism>